<evidence type="ECO:0000256" key="3">
    <source>
        <dbReference type="ARBA" id="ARBA00009777"/>
    </source>
</evidence>
<dbReference type="SFLD" id="SFLDS00029">
    <property type="entry name" value="Radical_SAM"/>
    <property type="match status" value="1"/>
</dbReference>
<keyword evidence="5" id="KW-0004">4Fe-4S</keyword>
<dbReference type="InterPro" id="IPR007197">
    <property type="entry name" value="rSAM"/>
</dbReference>
<sequence>MIQLRLAGVIRESIVDGPGIRFVVFAQGCPHQCIGCHNPQSWPFDGGFIAQPGQIIEEMLKNPLVKGLTISGGEPFCQSAAMAQLAQAARQNGFDVITYTGFTFEKLLEQVKTDPAVLELLCYTDILIDGPFIQDLKSYELRFKGSSNQRMIDVKPSLEQGKAVLIQL</sequence>
<dbReference type="GO" id="GO:0043365">
    <property type="term" value="F:[formate-C-acetyltransferase]-activating enzyme activity"/>
    <property type="evidence" value="ECO:0007669"/>
    <property type="project" value="InterPro"/>
</dbReference>
<dbReference type="SFLD" id="SFLDG01063">
    <property type="entry name" value="activating_enzymes__group_1"/>
    <property type="match status" value="1"/>
</dbReference>
<evidence type="ECO:0000256" key="12">
    <source>
        <dbReference type="PIRNR" id="PIRNR000368"/>
    </source>
</evidence>
<dbReference type="SFLD" id="SFLDF00299">
    <property type="entry name" value="anaerobic_ribonucleoside-triph"/>
    <property type="match status" value="1"/>
</dbReference>
<keyword evidence="8 12" id="KW-0560">Oxidoreductase</keyword>
<organism evidence="13 14">
    <name type="scientific">Anaerospora hongkongensis</name>
    <dbReference type="NCBI Taxonomy" id="244830"/>
    <lineage>
        <taxon>Bacteria</taxon>
        <taxon>Bacillati</taxon>
        <taxon>Bacillota</taxon>
        <taxon>Negativicutes</taxon>
        <taxon>Selenomonadales</taxon>
        <taxon>Sporomusaceae</taxon>
        <taxon>Anaerospora</taxon>
    </lineage>
</organism>
<evidence type="ECO:0000256" key="5">
    <source>
        <dbReference type="ARBA" id="ARBA00022485"/>
    </source>
</evidence>
<evidence type="ECO:0000256" key="4">
    <source>
        <dbReference type="ARBA" id="ARBA00014281"/>
    </source>
</evidence>
<evidence type="ECO:0000256" key="1">
    <source>
        <dbReference type="ARBA" id="ARBA00001966"/>
    </source>
</evidence>
<dbReference type="Proteomes" id="UP000295063">
    <property type="component" value="Unassembled WGS sequence"/>
</dbReference>
<dbReference type="Gene3D" id="3.20.20.70">
    <property type="entry name" value="Aldolase class I"/>
    <property type="match status" value="1"/>
</dbReference>
<dbReference type="InterPro" id="IPR012837">
    <property type="entry name" value="NrdG"/>
</dbReference>
<dbReference type="EMBL" id="SLUI01000002">
    <property type="protein sequence ID" value="TCL39312.1"/>
    <property type="molecule type" value="Genomic_DNA"/>
</dbReference>
<dbReference type="EC" id="1.97.1.-" evidence="12"/>
<keyword evidence="7" id="KW-0479">Metal-binding</keyword>
<keyword evidence="6" id="KW-0949">S-adenosyl-L-methionine</keyword>
<dbReference type="InterPro" id="IPR001989">
    <property type="entry name" value="Radical_activat_CS"/>
</dbReference>
<evidence type="ECO:0000256" key="2">
    <source>
        <dbReference type="ARBA" id="ARBA00003852"/>
    </source>
</evidence>
<comment type="caution">
    <text evidence="13">The sequence shown here is derived from an EMBL/GenBank/DDBJ whole genome shotgun (WGS) entry which is preliminary data.</text>
</comment>
<dbReference type="AlphaFoldDB" id="A0A4R1QAV8"/>
<dbReference type="SUPFAM" id="SSF102114">
    <property type="entry name" value="Radical SAM enzymes"/>
    <property type="match status" value="1"/>
</dbReference>
<dbReference type="PANTHER" id="PTHR30352:SF2">
    <property type="entry name" value="ANAEROBIC RIBONUCLEOSIDE-TRIPHOSPHATE REDUCTASE-ACTIVATING PROTEIN"/>
    <property type="match status" value="1"/>
</dbReference>
<keyword evidence="9" id="KW-0408">Iron</keyword>
<evidence type="ECO:0000256" key="8">
    <source>
        <dbReference type="ARBA" id="ARBA00023002"/>
    </source>
</evidence>
<dbReference type="RefSeq" id="WP_243650420.1">
    <property type="nucleotide sequence ID" value="NZ_SLUI01000002.1"/>
</dbReference>
<dbReference type="CDD" id="cd01335">
    <property type="entry name" value="Radical_SAM"/>
    <property type="match status" value="1"/>
</dbReference>
<dbReference type="PROSITE" id="PS01087">
    <property type="entry name" value="RADICAL_ACTIVATING"/>
    <property type="match status" value="1"/>
</dbReference>
<evidence type="ECO:0000256" key="6">
    <source>
        <dbReference type="ARBA" id="ARBA00022691"/>
    </source>
</evidence>
<evidence type="ECO:0000256" key="9">
    <source>
        <dbReference type="ARBA" id="ARBA00023004"/>
    </source>
</evidence>
<proteinExistence type="inferred from homology"/>
<dbReference type="GO" id="GO:0046872">
    <property type="term" value="F:metal ion binding"/>
    <property type="evidence" value="ECO:0007669"/>
    <property type="project" value="UniProtKB-KW"/>
</dbReference>
<keyword evidence="10" id="KW-0411">Iron-sulfur</keyword>
<dbReference type="SFLD" id="SFLDG01066">
    <property type="entry name" value="organic_radical-activating_enz"/>
    <property type="match status" value="1"/>
</dbReference>
<dbReference type="PIRSF" id="PIRSF000368">
    <property type="entry name" value="NrdG"/>
    <property type="match status" value="1"/>
</dbReference>
<keyword evidence="14" id="KW-1185">Reference proteome</keyword>
<accession>A0A4R1QAV8</accession>
<gene>
    <name evidence="13" type="ORF">EV210_102226</name>
</gene>
<comment type="similarity">
    <text evidence="3 12">Belongs to the organic radical-activating enzymes family.</text>
</comment>
<evidence type="ECO:0000256" key="7">
    <source>
        <dbReference type="ARBA" id="ARBA00022723"/>
    </source>
</evidence>
<comment type="catalytic activity">
    <reaction evidence="11">
        <text>glycyl-[protein] + reduced [flavodoxin] + S-adenosyl-L-methionine = glycin-2-yl radical-[protein] + semiquinone [flavodoxin] + 5'-deoxyadenosine + L-methionine + H(+)</text>
        <dbReference type="Rhea" id="RHEA:61976"/>
        <dbReference type="Rhea" id="RHEA-COMP:10622"/>
        <dbReference type="Rhea" id="RHEA-COMP:14480"/>
        <dbReference type="Rhea" id="RHEA-COMP:15993"/>
        <dbReference type="Rhea" id="RHEA-COMP:15994"/>
        <dbReference type="ChEBI" id="CHEBI:15378"/>
        <dbReference type="ChEBI" id="CHEBI:17319"/>
        <dbReference type="ChEBI" id="CHEBI:29947"/>
        <dbReference type="ChEBI" id="CHEBI:32722"/>
        <dbReference type="ChEBI" id="CHEBI:57618"/>
        <dbReference type="ChEBI" id="CHEBI:57844"/>
        <dbReference type="ChEBI" id="CHEBI:59789"/>
        <dbReference type="ChEBI" id="CHEBI:140311"/>
    </reaction>
</comment>
<evidence type="ECO:0000256" key="10">
    <source>
        <dbReference type="ARBA" id="ARBA00023014"/>
    </source>
</evidence>
<dbReference type="InterPro" id="IPR013785">
    <property type="entry name" value="Aldolase_TIM"/>
</dbReference>
<name>A0A4R1QAV8_9FIRM</name>
<dbReference type="NCBIfam" id="TIGR02491">
    <property type="entry name" value="NrdG"/>
    <property type="match status" value="1"/>
</dbReference>
<comment type="function">
    <text evidence="2 12">Activation of anaerobic ribonucleoside-triphosphate reductase under anaerobic conditions by generation of an organic free radical, using S-adenosylmethionine and reduced flavodoxin as cosubstrates to produce 5'-deoxy-adenosine.</text>
</comment>
<dbReference type="InterPro" id="IPR034457">
    <property type="entry name" value="Organic_radical-activating"/>
</dbReference>
<dbReference type="GO" id="GO:0051539">
    <property type="term" value="F:4 iron, 4 sulfur cluster binding"/>
    <property type="evidence" value="ECO:0007669"/>
    <property type="project" value="UniProtKB-KW"/>
</dbReference>
<dbReference type="InterPro" id="IPR058240">
    <property type="entry name" value="rSAM_sf"/>
</dbReference>
<comment type="cofactor">
    <cofactor evidence="1">
        <name>[4Fe-4S] cluster</name>
        <dbReference type="ChEBI" id="CHEBI:49883"/>
    </cofactor>
</comment>
<evidence type="ECO:0000313" key="14">
    <source>
        <dbReference type="Proteomes" id="UP000295063"/>
    </source>
</evidence>
<reference evidence="13 14" key="1">
    <citation type="submission" date="2019-03" db="EMBL/GenBank/DDBJ databases">
        <title>Genomic Encyclopedia of Type Strains, Phase IV (KMG-IV): sequencing the most valuable type-strain genomes for metagenomic binning, comparative biology and taxonomic classification.</title>
        <authorList>
            <person name="Goeker M."/>
        </authorList>
    </citation>
    <scope>NUCLEOTIDE SEQUENCE [LARGE SCALE GENOMIC DNA]</scope>
    <source>
        <strain evidence="13 14">DSM 15969</strain>
    </source>
</reference>
<dbReference type="Pfam" id="PF13353">
    <property type="entry name" value="Fer4_12"/>
    <property type="match status" value="1"/>
</dbReference>
<evidence type="ECO:0000313" key="13">
    <source>
        <dbReference type="EMBL" id="TCL39312.1"/>
    </source>
</evidence>
<protein>
    <recommendedName>
        <fullName evidence="4 12">Anaerobic ribonucleoside-triphosphate reductase-activating protein</fullName>
        <ecNumber evidence="12">1.97.1.-</ecNumber>
    </recommendedName>
</protein>
<evidence type="ECO:0000256" key="11">
    <source>
        <dbReference type="ARBA" id="ARBA00047365"/>
    </source>
</evidence>
<dbReference type="PANTHER" id="PTHR30352">
    <property type="entry name" value="PYRUVATE FORMATE-LYASE-ACTIVATING ENZYME"/>
    <property type="match status" value="1"/>
</dbReference>
<dbReference type="GO" id="GO:0004748">
    <property type="term" value="F:ribonucleoside-diphosphate reductase activity, thioredoxin disulfide as acceptor"/>
    <property type="evidence" value="ECO:0007669"/>
    <property type="project" value="TreeGrafter"/>
</dbReference>